<feature type="transmembrane region" description="Helical" evidence="7">
    <location>
        <begin position="122"/>
        <end position="139"/>
    </location>
</feature>
<accession>A0A1I3E7G4</accession>
<gene>
    <name evidence="9" type="ORF">SAMN05216561_103248</name>
</gene>
<keyword evidence="3" id="KW-1003">Cell membrane</keyword>
<feature type="transmembrane region" description="Helical" evidence="7">
    <location>
        <begin position="55"/>
        <end position="78"/>
    </location>
</feature>
<evidence type="ECO:0000313" key="9">
    <source>
        <dbReference type="EMBL" id="SFH94937.1"/>
    </source>
</evidence>
<evidence type="ECO:0000256" key="7">
    <source>
        <dbReference type="SAM" id="Phobius"/>
    </source>
</evidence>
<dbReference type="InterPro" id="IPR051311">
    <property type="entry name" value="DedA_domain"/>
</dbReference>
<sequence>MPDDWPAAGLFAFLSAVAFGRAGATYALARGARSLGGRHTSLLERPAVVRAEQAIARFGAPAVTLCFLTVGVQTAVNAAAGSGRMPLRRYVPALAVGALLWAAVYATVGLAVLDAFWSGTPWRAAVTALAIAALVALGLRTRLRLDVSAGTEQSSSHDDDKVHGR</sequence>
<keyword evidence="5 7" id="KW-1133">Transmembrane helix</keyword>
<feature type="domain" description="VTT" evidence="8">
    <location>
        <begin position="23"/>
        <end position="109"/>
    </location>
</feature>
<comment type="subcellular location">
    <subcellularLocation>
        <location evidence="1">Cell membrane</location>
        <topology evidence="1">Multi-pass membrane protein</topology>
    </subcellularLocation>
</comment>
<dbReference type="AlphaFoldDB" id="A0A1I3E7G4"/>
<dbReference type="Pfam" id="PF09335">
    <property type="entry name" value="VTT_dom"/>
    <property type="match status" value="1"/>
</dbReference>
<reference evidence="9 10" key="1">
    <citation type="submission" date="2016-10" db="EMBL/GenBank/DDBJ databases">
        <authorList>
            <person name="de Groot N.N."/>
        </authorList>
    </citation>
    <scope>NUCLEOTIDE SEQUENCE [LARGE SCALE GENOMIC DNA]</scope>
    <source>
        <strain evidence="9 10">CGMCC 1.11156</strain>
    </source>
</reference>
<keyword evidence="4 7" id="KW-0812">Transmembrane</keyword>
<keyword evidence="10" id="KW-1185">Reference proteome</keyword>
<evidence type="ECO:0000256" key="6">
    <source>
        <dbReference type="ARBA" id="ARBA00023136"/>
    </source>
</evidence>
<evidence type="ECO:0000256" key="3">
    <source>
        <dbReference type="ARBA" id="ARBA00022475"/>
    </source>
</evidence>
<dbReference type="OrthoDB" id="3426404at2"/>
<keyword evidence="6 7" id="KW-0472">Membrane</keyword>
<evidence type="ECO:0000256" key="2">
    <source>
        <dbReference type="ARBA" id="ARBA00010792"/>
    </source>
</evidence>
<dbReference type="GO" id="GO:0005886">
    <property type="term" value="C:plasma membrane"/>
    <property type="evidence" value="ECO:0007669"/>
    <property type="project" value="UniProtKB-SubCell"/>
</dbReference>
<evidence type="ECO:0000256" key="5">
    <source>
        <dbReference type="ARBA" id="ARBA00022989"/>
    </source>
</evidence>
<dbReference type="PANTHER" id="PTHR42709:SF6">
    <property type="entry name" value="UNDECAPRENYL PHOSPHATE TRANSPORTER A"/>
    <property type="match status" value="1"/>
</dbReference>
<dbReference type="EMBL" id="FOQG01000003">
    <property type="protein sequence ID" value="SFH94937.1"/>
    <property type="molecule type" value="Genomic_DNA"/>
</dbReference>
<dbReference type="PANTHER" id="PTHR42709">
    <property type="entry name" value="ALKALINE PHOSPHATASE LIKE PROTEIN"/>
    <property type="match status" value="1"/>
</dbReference>
<feature type="transmembrane region" description="Helical" evidence="7">
    <location>
        <begin position="90"/>
        <end position="116"/>
    </location>
</feature>
<comment type="similarity">
    <text evidence="2">Belongs to the DedA family.</text>
</comment>
<dbReference type="Proteomes" id="UP000198649">
    <property type="component" value="Unassembled WGS sequence"/>
</dbReference>
<name>A0A1I3E7G4_9ACTN</name>
<evidence type="ECO:0000256" key="4">
    <source>
        <dbReference type="ARBA" id="ARBA00022692"/>
    </source>
</evidence>
<evidence type="ECO:0000256" key="1">
    <source>
        <dbReference type="ARBA" id="ARBA00004651"/>
    </source>
</evidence>
<dbReference type="InterPro" id="IPR032816">
    <property type="entry name" value="VTT_dom"/>
</dbReference>
<dbReference type="RefSeq" id="WP_091111087.1">
    <property type="nucleotide sequence ID" value="NZ_BKAF01000007.1"/>
</dbReference>
<evidence type="ECO:0000313" key="10">
    <source>
        <dbReference type="Proteomes" id="UP000198649"/>
    </source>
</evidence>
<dbReference type="STRING" id="1005945.SAMN05216561_103248"/>
<evidence type="ECO:0000259" key="8">
    <source>
        <dbReference type="Pfam" id="PF09335"/>
    </source>
</evidence>
<proteinExistence type="inferred from homology"/>
<protein>
    <submittedName>
        <fullName evidence="9">SNARE associated Golgi protein</fullName>
    </submittedName>
</protein>
<organism evidence="9 10">
    <name type="scientific">Nocardioides psychrotolerans</name>
    <dbReference type="NCBI Taxonomy" id="1005945"/>
    <lineage>
        <taxon>Bacteria</taxon>
        <taxon>Bacillati</taxon>
        <taxon>Actinomycetota</taxon>
        <taxon>Actinomycetes</taxon>
        <taxon>Propionibacteriales</taxon>
        <taxon>Nocardioidaceae</taxon>
        <taxon>Nocardioides</taxon>
    </lineage>
</organism>